<dbReference type="Proteomes" id="UP000826725">
    <property type="component" value="Chromosome"/>
</dbReference>
<gene>
    <name evidence="1" type="ORF">DGMP_30820</name>
</gene>
<dbReference type="EMBL" id="AP024086">
    <property type="protein sequence ID" value="BCL62389.1"/>
    <property type="molecule type" value="Genomic_DNA"/>
</dbReference>
<name>A0A8D5JI81_9BACT</name>
<evidence type="ECO:0000313" key="2">
    <source>
        <dbReference type="Proteomes" id="UP000826725"/>
    </source>
</evidence>
<accession>A0A8D5JI81</accession>
<dbReference type="AlphaFoldDB" id="A0A8D5JI81"/>
<organism evidence="1 2">
    <name type="scientific">Desulfomarina profundi</name>
    <dbReference type="NCBI Taxonomy" id="2772557"/>
    <lineage>
        <taxon>Bacteria</taxon>
        <taxon>Pseudomonadati</taxon>
        <taxon>Thermodesulfobacteriota</taxon>
        <taxon>Desulfobulbia</taxon>
        <taxon>Desulfobulbales</taxon>
        <taxon>Desulfobulbaceae</taxon>
        <taxon>Desulfomarina</taxon>
    </lineage>
</organism>
<dbReference type="KEGG" id="dbk:DGMP_30820"/>
<dbReference type="PROSITE" id="PS51257">
    <property type="entry name" value="PROKAR_LIPOPROTEIN"/>
    <property type="match status" value="1"/>
</dbReference>
<reference evidence="1" key="1">
    <citation type="submission" date="2020-09" db="EMBL/GenBank/DDBJ databases">
        <title>Desulfogranum mesoprofundum gen. nov., sp. nov., a novel mesophilic, sulfate-reducing chemolithoautotroph isolated from a deep-sea hydrothermal vent chimney in the Suiyo Seamount.</title>
        <authorList>
            <person name="Hashimoto Y."/>
            <person name="Nakagawa S."/>
        </authorList>
    </citation>
    <scope>NUCLEOTIDE SEQUENCE</scope>
    <source>
        <strain evidence="1">KT2</strain>
    </source>
</reference>
<protein>
    <recommendedName>
        <fullName evidence="3">Lipoprotein</fullName>
    </recommendedName>
</protein>
<dbReference type="RefSeq" id="WP_228854748.1">
    <property type="nucleotide sequence ID" value="NZ_AP024086.1"/>
</dbReference>
<evidence type="ECO:0000313" key="1">
    <source>
        <dbReference type="EMBL" id="BCL62389.1"/>
    </source>
</evidence>
<proteinExistence type="predicted"/>
<evidence type="ECO:0008006" key="3">
    <source>
        <dbReference type="Google" id="ProtNLM"/>
    </source>
</evidence>
<keyword evidence="2" id="KW-1185">Reference proteome</keyword>
<sequence length="380" mass="43182">MKRLGKLLFLFLIAVLFSGCSGKRYSMTLSQPKTDFKHPGTVLILCQDKRPFVLSGEKNSSYIGRKFNGVGIPVNTYTRSGKTLPEEIGEKIGASLADNGFYVKVTMLPLLADFDAADAPFNPDRYDRIIFLTINMFRAESFVEVDFLWDFHLKIIDDRRTVLAQAKNKGVREWNPGSIPGVTSGGAQRGINMQTDTILAELLNEPDIKQALNIEHPKKHLGLDENGDIITRADGTAEKADIIAMRRKLNAVEVAGLLKKLDTDDRTAFVNNAKEIYRKGVLNEKDLDFLAEILWKKKDHRDRATVSGLGYLCKVFMKSKNPRYKSFFEQLRKEGKTRRLRKYAIKTKNRLSFGIVRQFEPGKKEKDSRDTELKQQKLNT</sequence>